<dbReference type="Pfam" id="PF17111">
    <property type="entry name" value="PigL_N"/>
    <property type="match status" value="1"/>
</dbReference>
<keyword evidence="11" id="KW-0732">Signal</keyword>
<dbReference type="PROSITE" id="PS51421">
    <property type="entry name" value="RAS"/>
    <property type="match status" value="1"/>
</dbReference>
<dbReference type="SMART" id="SM00174">
    <property type="entry name" value="RHO"/>
    <property type="match status" value="1"/>
</dbReference>
<evidence type="ECO:0000256" key="5">
    <source>
        <dbReference type="ARBA" id="ARBA00022741"/>
    </source>
</evidence>
<comment type="caution">
    <text evidence="13">The sequence shown here is derived from an EMBL/GenBank/DDBJ whole genome shotgun (WGS) entry which is preliminary data.</text>
</comment>
<dbReference type="InterPro" id="IPR031348">
    <property type="entry name" value="PigL_N"/>
</dbReference>
<evidence type="ECO:0000256" key="10">
    <source>
        <dbReference type="SAM" id="MobiDB-lite"/>
    </source>
</evidence>
<proteinExistence type="inferred from homology"/>
<evidence type="ECO:0000256" key="1">
    <source>
        <dbReference type="ARBA" id="ARBA00004342"/>
    </source>
</evidence>
<feature type="domain" description="Azaphilone pigments biosynthesis cluster protein L N-terminal" evidence="12">
    <location>
        <begin position="2"/>
        <end position="193"/>
    </location>
</feature>
<evidence type="ECO:0000256" key="2">
    <source>
        <dbReference type="ARBA" id="ARBA00010142"/>
    </source>
</evidence>
<dbReference type="PROSITE" id="PS51420">
    <property type="entry name" value="RHO"/>
    <property type="match status" value="1"/>
</dbReference>
<name>A0A370TXJ1_9HELO</name>
<evidence type="ECO:0000313" key="14">
    <source>
        <dbReference type="Proteomes" id="UP000254866"/>
    </source>
</evidence>
<keyword evidence="7" id="KW-0472">Membrane</keyword>
<evidence type="ECO:0000256" key="3">
    <source>
        <dbReference type="ARBA" id="ARBA00022475"/>
    </source>
</evidence>
<keyword evidence="9" id="KW-0636">Prenylation</keyword>
<keyword evidence="4" id="KW-0488">Methylation</keyword>
<evidence type="ECO:0000259" key="12">
    <source>
        <dbReference type="Pfam" id="PF17111"/>
    </source>
</evidence>
<dbReference type="RefSeq" id="XP_031872903.1">
    <property type="nucleotide sequence ID" value="XM_032008849.1"/>
</dbReference>
<dbReference type="PRINTS" id="PR00449">
    <property type="entry name" value="RASTRNSFRMNG"/>
</dbReference>
<evidence type="ECO:0000256" key="4">
    <source>
        <dbReference type="ARBA" id="ARBA00022481"/>
    </source>
</evidence>
<dbReference type="Proteomes" id="UP000254866">
    <property type="component" value="Unassembled WGS sequence"/>
</dbReference>
<dbReference type="InterPro" id="IPR001806">
    <property type="entry name" value="Small_GTPase"/>
</dbReference>
<comment type="similarity">
    <text evidence="2">Belongs to the small GTPase superfamily. Rho family.</text>
</comment>
<gene>
    <name evidence="13" type="ORF">BP5553_00226</name>
</gene>
<keyword evidence="8" id="KW-0449">Lipoprotein</keyword>
<dbReference type="EMBL" id="NPIC01000001">
    <property type="protein sequence ID" value="RDL40247.1"/>
    <property type="molecule type" value="Genomic_DNA"/>
</dbReference>
<evidence type="ECO:0000256" key="8">
    <source>
        <dbReference type="ARBA" id="ARBA00023288"/>
    </source>
</evidence>
<dbReference type="OrthoDB" id="195446at2759"/>
<feature type="chain" id="PRO_5016844735" description="Azaphilone pigments biosynthesis cluster protein L N-terminal domain-containing protein" evidence="11">
    <location>
        <begin position="25"/>
        <end position="950"/>
    </location>
</feature>
<evidence type="ECO:0000256" key="6">
    <source>
        <dbReference type="ARBA" id="ARBA00023134"/>
    </source>
</evidence>
<dbReference type="GO" id="GO:0005886">
    <property type="term" value="C:plasma membrane"/>
    <property type="evidence" value="ECO:0007669"/>
    <property type="project" value="UniProtKB-SubCell"/>
</dbReference>
<dbReference type="FunFam" id="3.40.50.300:FF:000983">
    <property type="entry name" value="Rho family GTPase"/>
    <property type="match status" value="1"/>
</dbReference>
<feature type="compositionally biased region" description="Polar residues" evidence="10">
    <location>
        <begin position="622"/>
        <end position="632"/>
    </location>
</feature>
<evidence type="ECO:0000256" key="7">
    <source>
        <dbReference type="ARBA" id="ARBA00023136"/>
    </source>
</evidence>
<dbReference type="SMART" id="SM00173">
    <property type="entry name" value="RAS"/>
    <property type="match status" value="1"/>
</dbReference>
<sequence length="950" mass="104350">MADPLSITAGVLGLLSICVKVGSALKDFYDGANIADAKVQGLLTDVESFTQVLRLMKGTFGQERIQTSFQATGHIGNHWNNLSISINDGQNTLVRLQETLEKVNKSVSVLDGTRKHLRLKGASEEIGIFQLQVRSYRDTLQLSLQTVMLWNQVTFQESTDKILPNLEELNQAIRRIALDINNRMSSLQNVVESNASGTQLLALNNLRNCVQSAASVVSLASTPLGLEHAEASQWISPNTVYKFEEENVAESAFKRRNLVSGNLQSVGESAGSEQSDSDTDFKVEKFQALMKQGKEKFREKDFGSAERLFRNCLARISSNVSITHLHHIPISEDEIMEFLLSVYLAQEKWDEAQSLLLEKISNESRDNSRDSGGVLMDLLTLVDVLIYKKSYAEALLYGRRALKGYRKMGSNGVPGVESSLKALVRVYHIDGNYSEEDAYAAVLSDFLLLNTSELNSSGATQSNAQRPSSSTRAPNSPVGPQQINHHPKKRQTNISDAEQPLNKAIQEDITAAQKSGILEGIIQLLEDDSTYLPSEHVSDSLADLPPLPFTSTEEITSEAASTSVAENSISPKLHRKYINEPPSMGLTSDLTFSSSTSALDLSSNQPTSSIVPSDSPAISLGHSRSTSTQASHSTISLLPKAASWTKSLQSIPNPLEIPMRVNVPAQPIEDPAMLEVDLSSIDNHIEPAKDQLEFDPSSFSHHEATAIAQKGQVMEETGDRDGRDLVTVSSPHPLTSTSGRAEIRRKIVLVGDSYCGRSSLILVSAKGIFPLDSQVTIFDNDFVDVTVDGERVELGLWDTSGVEVWDQLRPLSYPDTHVILICFAIDNPDSLSNVQEKWISEVQHYCPGLPIILVGLRKDLRKGPKTIEDLRRTGQKLVAYEEGEEVRRKIEAYKYLECSALTNEGVSEVFEEAARVSLLVKAKGKKKGKKTGENTGAIRRLFSRSGIFGL</sequence>
<dbReference type="InterPro" id="IPR011990">
    <property type="entry name" value="TPR-like_helical_dom_sf"/>
</dbReference>
<dbReference type="Gene3D" id="1.25.40.10">
    <property type="entry name" value="Tetratricopeptide repeat domain"/>
    <property type="match status" value="1"/>
</dbReference>
<dbReference type="Gene3D" id="3.40.50.300">
    <property type="entry name" value="P-loop containing nucleotide triphosphate hydrolases"/>
    <property type="match status" value="1"/>
</dbReference>
<comment type="subcellular location">
    <subcellularLocation>
        <location evidence="1">Cell membrane</location>
        <topology evidence="1">Lipid-anchor</topology>
        <orientation evidence="1">Cytoplasmic side</orientation>
    </subcellularLocation>
</comment>
<dbReference type="STRING" id="2656787.A0A370TXJ1"/>
<protein>
    <recommendedName>
        <fullName evidence="12">Azaphilone pigments biosynthesis cluster protein L N-terminal domain-containing protein</fullName>
    </recommendedName>
</protein>
<dbReference type="NCBIfam" id="TIGR00231">
    <property type="entry name" value="small_GTP"/>
    <property type="match status" value="1"/>
</dbReference>
<dbReference type="InterPro" id="IPR005225">
    <property type="entry name" value="Small_GTP-bd"/>
</dbReference>
<dbReference type="GeneID" id="43593075"/>
<keyword evidence="6" id="KW-0342">GTP-binding</keyword>
<reference evidence="13 14" key="1">
    <citation type="journal article" date="2018" name="IMA Fungus">
        <title>IMA Genome-F 9: Draft genome sequence of Annulohypoxylon stygium, Aspergillus mulundensis, Berkeleyomyces basicola (syn. Thielaviopsis basicola), Ceratocystis smalleyi, two Cercospora beticola strains, Coleophoma cylindrospora, Fusarium fracticaudum, Phialophora cf. hyalina, and Morchella septimelata.</title>
        <authorList>
            <person name="Wingfield B.D."/>
            <person name="Bills G.F."/>
            <person name="Dong Y."/>
            <person name="Huang W."/>
            <person name="Nel W.J."/>
            <person name="Swalarsk-Parry B.S."/>
            <person name="Vaghefi N."/>
            <person name="Wilken P.M."/>
            <person name="An Z."/>
            <person name="de Beer Z.W."/>
            <person name="De Vos L."/>
            <person name="Chen L."/>
            <person name="Duong T.A."/>
            <person name="Gao Y."/>
            <person name="Hammerbacher A."/>
            <person name="Kikkert J.R."/>
            <person name="Li Y."/>
            <person name="Li H."/>
            <person name="Li K."/>
            <person name="Li Q."/>
            <person name="Liu X."/>
            <person name="Ma X."/>
            <person name="Naidoo K."/>
            <person name="Pethybridge S.J."/>
            <person name="Sun J."/>
            <person name="Steenkamp E.T."/>
            <person name="van der Nest M.A."/>
            <person name="van Wyk S."/>
            <person name="Wingfield M.J."/>
            <person name="Xiong C."/>
            <person name="Yue Q."/>
            <person name="Zhang X."/>
        </authorList>
    </citation>
    <scope>NUCLEOTIDE SEQUENCE [LARGE SCALE GENOMIC DNA]</scope>
    <source>
        <strain evidence="13 14">BP 5553</strain>
    </source>
</reference>
<dbReference type="InterPro" id="IPR027417">
    <property type="entry name" value="P-loop_NTPase"/>
</dbReference>
<keyword evidence="5" id="KW-0547">Nucleotide-binding</keyword>
<dbReference type="GO" id="GO:0005525">
    <property type="term" value="F:GTP binding"/>
    <property type="evidence" value="ECO:0007669"/>
    <property type="project" value="UniProtKB-KW"/>
</dbReference>
<dbReference type="PANTHER" id="PTHR24072">
    <property type="entry name" value="RHO FAMILY GTPASE"/>
    <property type="match status" value="1"/>
</dbReference>
<accession>A0A370TXJ1</accession>
<keyword evidence="3" id="KW-1003">Cell membrane</keyword>
<dbReference type="GO" id="GO:0007264">
    <property type="term" value="P:small GTPase-mediated signal transduction"/>
    <property type="evidence" value="ECO:0007669"/>
    <property type="project" value="InterPro"/>
</dbReference>
<dbReference type="PROSITE" id="PS51419">
    <property type="entry name" value="RAB"/>
    <property type="match status" value="1"/>
</dbReference>
<feature type="signal peptide" evidence="11">
    <location>
        <begin position="1"/>
        <end position="24"/>
    </location>
</feature>
<dbReference type="InterPro" id="IPR003578">
    <property type="entry name" value="Small_GTPase_Rho"/>
</dbReference>
<feature type="region of interest" description="Disordered" evidence="10">
    <location>
        <begin position="457"/>
        <end position="492"/>
    </location>
</feature>
<feature type="compositionally biased region" description="Polar residues" evidence="10">
    <location>
        <begin position="457"/>
        <end position="484"/>
    </location>
</feature>
<dbReference type="SMART" id="SM00175">
    <property type="entry name" value="RAB"/>
    <property type="match status" value="1"/>
</dbReference>
<evidence type="ECO:0000313" key="13">
    <source>
        <dbReference type="EMBL" id="RDL40247.1"/>
    </source>
</evidence>
<organism evidence="13 14">
    <name type="scientific">Venustampulla echinocandica</name>
    <dbReference type="NCBI Taxonomy" id="2656787"/>
    <lineage>
        <taxon>Eukaryota</taxon>
        <taxon>Fungi</taxon>
        <taxon>Dikarya</taxon>
        <taxon>Ascomycota</taxon>
        <taxon>Pezizomycotina</taxon>
        <taxon>Leotiomycetes</taxon>
        <taxon>Helotiales</taxon>
        <taxon>Pleuroascaceae</taxon>
        <taxon>Venustampulla</taxon>
    </lineage>
</organism>
<dbReference type="AlphaFoldDB" id="A0A370TXJ1"/>
<evidence type="ECO:0000256" key="11">
    <source>
        <dbReference type="SAM" id="SignalP"/>
    </source>
</evidence>
<evidence type="ECO:0000256" key="9">
    <source>
        <dbReference type="ARBA" id="ARBA00023289"/>
    </source>
</evidence>
<dbReference type="SUPFAM" id="SSF52540">
    <property type="entry name" value="P-loop containing nucleoside triphosphate hydrolases"/>
    <property type="match status" value="1"/>
</dbReference>
<dbReference type="Pfam" id="PF00071">
    <property type="entry name" value="Ras"/>
    <property type="match status" value="1"/>
</dbReference>
<feature type="region of interest" description="Disordered" evidence="10">
    <location>
        <begin position="597"/>
        <end position="632"/>
    </location>
</feature>
<dbReference type="GO" id="GO:0003924">
    <property type="term" value="F:GTPase activity"/>
    <property type="evidence" value="ECO:0007669"/>
    <property type="project" value="InterPro"/>
</dbReference>
<keyword evidence="14" id="KW-1185">Reference proteome</keyword>